<accession>A0A223N0W0</accession>
<dbReference type="AlphaFoldDB" id="A0A223N0W0"/>
<proteinExistence type="inferred from homology"/>
<dbReference type="RefSeq" id="WP_094500760.1">
    <property type="nucleotide sequence ID" value="NZ_CAWNHI010000001.1"/>
</dbReference>
<gene>
    <name evidence="4" type="ORF">CCZ37_13120</name>
</gene>
<evidence type="ECO:0000256" key="1">
    <source>
        <dbReference type="ARBA" id="ARBA00009919"/>
    </source>
</evidence>
<sequence>MLSDAQFIRYQRQLALPEIGENGQQSLLDSRVLVIGCGGLGSAAVLYLASAGIGQLVIVDDDRVESSNLPRQVIYRERQIGQTKVDAMAEQIKAINLDCRVRAISKRLIGTQLELEVLNADVVLDCTDNIHSRQQINQLCRKLIKPLISGAAIGWKGQVIAFDQLPLSPCYHCLVPDSELPAAQRCNEFGILGPVVGIIGTLQALQAIMILTRQTMRNANQLTLFDAHLFQFQTLNVVKDPQCEVCGYPQTDQMKGEATCQI</sequence>
<dbReference type="GO" id="GO:0008146">
    <property type="term" value="F:sulfotransferase activity"/>
    <property type="evidence" value="ECO:0007669"/>
    <property type="project" value="TreeGrafter"/>
</dbReference>
<dbReference type="GO" id="GO:0008641">
    <property type="term" value="F:ubiquitin-like modifier activating enzyme activity"/>
    <property type="evidence" value="ECO:0007669"/>
    <property type="project" value="InterPro"/>
</dbReference>
<keyword evidence="4" id="KW-0808">Transferase</keyword>
<dbReference type="EMBL" id="CP022741">
    <property type="protein sequence ID" value="ASU23475.1"/>
    <property type="molecule type" value="Genomic_DNA"/>
</dbReference>
<keyword evidence="4" id="KW-0548">Nucleotidyltransferase</keyword>
<dbReference type="Gene3D" id="3.40.50.720">
    <property type="entry name" value="NAD(P)-binding Rossmann-like Domain"/>
    <property type="match status" value="1"/>
</dbReference>
<feature type="domain" description="THIF-type NAD/FAD binding fold" evidence="3">
    <location>
        <begin position="10"/>
        <end position="245"/>
    </location>
</feature>
<keyword evidence="5" id="KW-1185">Reference proteome</keyword>
<protein>
    <submittedName>
        <fullName evidence="4">Molybdopterin-synthase adenylyltransferase MoeB</fullName>
    </submittedName>
</protein>
<dbReference type="Pfam" id="PF00899">
    <property type="entry name" value="ThiF"/>
    <property type="match status" value="1"/>
</dbReference>
<dbReference type="InterPro" id="IPR035985">
    <property type="entry name" value="Ubiquitin-activating_enz"/>
</dbReference>
<evidence type="ECO:0000313" key="4">
    <source>
        <dbReference type="EMBL" id="ASU23475.1"/>
    </source>
</evidence>
<dbReference type="InterPro" id="IPR045886">
    <property type="entry name" value="ThiF/MoeB/HesA"/>
</dbReference>
<dbReference type="PANTHER" id="PTHR10953:SF240">
    <property type="entry name" value="SULFUR CARRIER PROTEIN THIS ADENYLYLTRANSFERASE"/>
    <property type="match status" value="1"/>
</dbReference>
<keyword evidence="2" id="KW-1133">Transmembrane helix</keyword>
<dbReference type="KEGG" id="vqi:CCZ37_13120"/>
<dbReference type="Proteomes" id="UP000215148">
    <property type="component" value="Chromosome 1"/>
</dbReference>
<evidence type="ECO:0000256" key="2">
    <source>
        <dbReference type="SAM" id="Phobius"/>
    </source>
</evidence>
<dbReference type="FunFam" id="3.40.50.720:FF:000080">
    <property type="entry name" value="Thiazole biosynthesis adenylyltransferase ThiF"/>
    <property type="match status" value="1"/>
</dbReference>
<dbReference type="GO" id="GO:0004792">
    <property type="term" value="F:thiosulfate-cyanide sulfurtransferase activity"/>
    <property type="evidence" value="ECO:0007669"/>
    <property type="project" value="TreeGrafter"/>
</dbReference>
<dbReference type="CDD" id="cd00757">
    <property type="entry name" value="ThiF_MoeB_HesA_family"/>
    <property type="match status" value="1"/>
</dbReference>
<dbReference type="GO" id="GO:0005829">
    <property type="term" value="C:cytosol"/>
    <property type="evidence" value="ECO:0007669"/>
    <property type="project" value="TreeGrafter"/>
</dbReference>
<comment type="similarity">
    <text evidence="1">Belongs to the HesA/MoeB/ThiF family.</text>
</comment>
<keyword evidence="2" id="KW-0472">Membrane</keyword>
<keyword evidence="2" id="KW-0812">Transmembrane</keyword>
<dbReference type="NCBIfam" id="NF004281">
    <property type="entry name" value="PRK05690.1"/>
    <property type="match status" value="1"/>
</dbReference>
<feature type="transmembrane region" description="Helical" evidence="2">
    <location>
        <begin position="189"/>
        <end position="211"/>
    </location>
</feature>
<dbReference type="PANTHER" id="PTHR10953">
    <property type="entry name" value="UBIQUITIN-ACTIVATING ENZYME E1"/>
    <property type="match status" value="1"/>
</dbReference>
<organism evidence="4 5">
    <name type="scientific">Vibrio qinghaiensis</name>
    <dbReference type="NCBI Taxonomy" id="2025808"/>
    <lineage>
        <taxon>Bacteria</taxon>
        <taxon>Pseudomonadati</taxon>
        <taxon>Pseudomonadota</taxon>
        <taxon>Gammaproteobacteria</taxon>
        <taxon>Vibrionales</taxon>
        <taxon>Vibrionaceae</taxon>
        <taxon>Vibrio</taxon>
    </lineage>
</organism>
<dbReference type="GO" id="GO:0016779">
    <property type="term" value="F:nucleotidyltransferase activity"/>
    <property type="evidence" value="ECO:0007669"/>
    <property type="project" value="UniProtKB-KW"/>
</dbReference>
<dbReference type="InterPro" id="IPR000594">
    <property type="entry name" value="ThiF_NAD_FAD-bd"/>
</dbReference>
<reference evidence="4 5" key="1">
    <citation type="submission" date="2017-08" db="EMBL/GenBank/DDBJ databases">
        <title>The Vibrio qinghaiensis sp.-Q67 is a luminous bacteria isolated firstly from Qinghai lake, Qinghai province, China, which has been proved to be very sensitive to detect environmental and food pollutants. Therefore, complete genome analysis of V. qinghaiensis sp.-Q67 highlights the potential application of this strain on detection of hazards in the contaminated environments.</title>
        <authorList>
            <person name="Gong L."/>
        </authorList>
    </citation>
    <scope>NUCLEOTIDE SEQUENCE [LARGE SCALE GENOMIC DNA]</scope>
    <source>
        <strain evidence="4 5">Q67</strain>
    </source>
</reference>
<evidence type="ECO:0000313" key="5">
    <source>
        <dbReference type="Proteomes" id="UP000215148"/>
    </source>
</evidence>
<dbReference type="SUPFAM" id="SSF69572">
    <property type="entry name" value="Activating enzymes of the ubiquitin-like proteins"/>
    <property type="match status" value="1"/>
</dbReference>
<name>A0A223N0W0_9VIBR</name>
<evidence type="ECO:0000259" key="3">
    <source>
        <dbReference type="Pfam" id="PF00899"/>
    </source>
</evidence>